<gene>
    <name evidence="1" type="ORF">LSG31_01840</name>
    <name evidence="2" type="ORF">LSG31_08960</name>
</gene>
<accession>A0ABY4CKK7</accession>
<proteinExistence type="predicted"/>
<organism evidence="1 3">
    <name type="scientific">Fodinisporobacter ferrooxydans</name>
    <dbReference type="NCBI Taxonomy" id="2901836"/>
    <lineage>
        <taxon>Bacteria</taxon>
        <taxon>Bacillati</taxon>
        <taxon>Bacillota</taxon>
        <taxon>Bacilli</taxon>
        <taxon>Bacillales</taxon>
        <taxon>Alicyclobacillaceae</taxon>
        <taxon>Fodinisporobacter</taxon>
    </lineage>
</organism>
<keyword evidence="3" id="KW-1185">Reference proteome</keyword>
<reference evidence="1" key="1">
    <citation type="submission" date="2021-12" db="EMBL/GenBank/DDBJ databases">
        <title>Alicyclobacillaceae gen. nov., sp. nov., isolated from chalcocite enrichment system.</title>
        <authorList>
            <person name="Jiang Z."/>
        </authorList>
    </citation>
    <scope>NUCLEOTIDE SEQUENCE</scope>
    <source>
        <strain evidence="1">MYW30-H2</strain>
    </source>
</reference>
<evidence type="ECO:0000313" key="1">
    <source>
        <dbReference type="EMBL" id="UOF91048.1"/>
    </source>
</evidence>
<name>A0ABY4CKK7_9BACL</name>
<dbReference type="EMBL" id="CP089291">
    <property type="protein sequence ID" value="UOF92270.1"/>
    <property type="molecule type" value="Genomic_DNA"/>
</dbReference>
<dbReference type="RefSeq" id="WP_347437737.1">
    <property type="nucleotide sequence ID" value="NZ_CP089291.1"/>
</dbReference>
<dbReference type="Proteomes" id="UP000830167">
    <property type="component" value="Chromosome"/>
</dbReference>
<protein>
    <submittedName>
        <fullName evidence="1">Uncharacterized protein</fullName>
    </submittedName>
</protein>
<evidence type="ECO:0000313" key="2">
    <source>
        <dbReference type="EMBL" id="UOF92270.1"/>
    </source>
</evidence>
<sequence length="52" mass="5995">MLNNLVASLYDAHDNGISENDPDYDKFMNRVAKRRPRLVQADEDTAYHPFVA</sequence>
<dbReference type="EMBL" id="CP089291">
    <property type="protein sequence ID" value="UOF91048.1"/>
    <property type="molecule type" value="Genomic_DNA"/>
</dbReference>
<evidence type="ECO:0000313" key="3">
    <source>
        <dbReference type="Proteomes" id="UP000830167"/>
    </source>
</evidence>